<proteinExistence type="inferred from homology"/>
<dbReference type="Pfam" id="PF02181">
    <property type="entry name" value="FH2"/>
    <property type="match status" value="1"/>
</dbReference>
<accession>A0A438KBL2</accession>
<protein>
    <recommendedName>
        <fullName evidence="2">Formin-like protein</fullName>
    </recommendedName>
</protein>
<sequence>MNNKPVTSSSSNSALPTQIFILEPRKSQNTAIVLRSLAVSRREILDALLEGQGLTTDTLEKLTKISPTQEEESKILQFNGNPTKLADAESFLYHILKVVPSAFMRFNAMLFRTNYDPEILHLKESLQTLELACKELRSRGLFLKLLEAILKAGNRMNAGTARGNAQGFNLSALRRLSDVKSIDGKTTLLHFVVEQVVRSEGRRCAINQNDSLDRSNSQRGKNSDPNSVSQTPKEEKEKENKKEKEYLMLGLPVLGGLSTEFYNVKKAAVIDYDSFINMCSTLTARVAEIQLLVACCSNGEKGRFVQEMKGFLEECEEELKVFFLIVKDFLDMVDQACQDIYRKLQKKNVTKTVGSSPPLSPTRQAVRFTNLQLQFMSDMCRTTSSSDSEDDF</sequence>
<feature type="compositionally biased region" description="Polar residues" evidence="3">
    <location>
        <begin position="208"/>
        <end position="231"/>
    </location>
</feature>
<evidence type="ECO:0000313" key="6">
    <source>
        <dbReference type="Proteomes" id="UP000288805"/>
    </source>
</evidence>
<feature type="region of interest" description="Disordered" evidence="3">
    <location>
        <begin position="208"/>
        <end position="241"/>
    </location>
</feature>
<comment type="caution">
    <text evidence="5">The sequence shown here is derived from an EMBL/GenBank/DDBJ whole genome shotgun (WGS) entry which is preliminary data.</text>
</comment>
<gene>
    <name evidence="5" type="primary">FH8_5</name>
    <name evidence="5" type="ORF">CK203_006736</name>
</gene>
<dbReference type="PROSITE" id="PS51444">
    <property type="entry name" value="FH2"/>
    <property type="match status" value="1"/>
</dbReference>
<feature type="domain" description="FH2" evidence="4">
    <location>
        <begin position="1"/>
        <end position="359"/>
    </location>
</feature>
<dbReference type="InterPro" id="IPR015425">
    <property type="entry name" value="FH2_Formin"/>
</dbReference>
<dbReference type="GO" id="GO:0051015">
    <property type="term" value="F:actin filament binding"/>
    <property type="evidence" value="ECO:0007669"/>
    <property type="project" value="InterPro"/>
</dbReference>
<reference evidence="5 6" key="1">
    <citation type="journal article" date="2018" name="PLoS Genet.">
        <title>Population sequencing reveals clonal diversity and ancestral inbreeding in the grapevine cultivar Chardonnay.</title>
        <authorList>
            <person name="Roach M.J."/>
            <person name="Johnson D.L."/>
            <person name="Bohlmann J."/>
            <person name="van Vuuren H.J."/>
            <person name="Jones S.J."/>
            <person name="Pretorius I.S."/>
            <person name="Schmidt S.A."/>
            <person name="Borneman A.R."/>
        </authorList>
    </citation>
    <scope>NUCLEOTIDE SEQUENCE [LARGE SCALE GENOMIC DNA]</scope>
    <source>
        <strain evidence="6">cv. Chardonnay</strain>
        <tissue evidence="5">Leaf</tissue>
    </source>
</reference>
<dbReference type="GO" id="GO:0045010">
    <property type="term" value="P:actin nucleation"/>
    <property type="evidence" value="ECO:0007669"/>
    <property type="project" value="InterPro"/>
</dbReference>
<dbReference type="InterPro" id="IPR042201">
    <property type="entry name" value="FH2_Formin_sf"/>
</dbReference>
<feature type="compositionally biased region" description="Basic and acidic residues" evidence="3">
    <location>
        <begin position="232"/>
        <end position="241"/>
    </location>
</feature>
<evidence type="ECO:0000259" key="4">
    <source>
        <dbReference type="PROSITE" id="PS51444"/>
    </source>
</evidence>
<name>A0A438KBL2_VITVI</name>
<dbReference type="PANTHER" id="PTHR23213:SF273">
    <property type="entry name" value="FORMIN-LIKE PROTEIN"/>
    <property type="match status" value="1"/>
</dbReference>
<dbReference type="EMBL" id="QGNW01000011">
    <property type="protein sequence ID" value="RVX18609.1"/>
    <property type="molecule type" value="Genomic_DNA"/>
</dbReference>
<evidence type="ECO:0000256" key="1">
    <source>
        <dbReference type="ARBA" id="ARBA00025793"/>
    </source>
</evidence>
<dbReference type="AlphaFoldDB" id="A0A438KBL2"/>
<dbReference type="SUPFAM" id="SSF101447">
    <property type="entry name" value="Formin homology 2 domain (FH2 domain)"/>
    <property type="match status" value="1"/>
</dbReference>
<dbReference type="PANTHER" id="PTHR23213">
    <property type="entry name" value="FORMIN-RELATED"/>
    <property type="match status" value="1"/>
</dbReference>
<evidence type="ECO:0000313" key="5">
    <source>
        <dbReference type="EMBL" id="RVX18609.1"/>
    </source>
</evidence>
<organism evidence="5 6">
    <name type="scientific">Vitis vinifera</name>
    <name type="common">Grape</name>
    <dbReference type="NCBI Taxonomy" id="29760"/>
    <lineage>
        <taxon>Eukaryota</taxon>
        <taxon>Viridiplantae</taxon>
        <taxon>Streptophyta</taxon>
        <taxon>Embryophyta</taxon>
        <taxon>Tracheophyta</taxon>
        <taxon>Spermatophyta</taxon>
        <taxon>Magnoliopsida</taxon>
        <taxon>eudicotyledons</taxon>
        <taxon>Gunneridae</taxon>
        <taxon>Pentapetalae</taxon>
        <taxon>rosids</taxon>
        <taxon>Vitales</taxon>
        <taxon>Vitaceae</taxon>
        <taxon>Viteae</taxon>
        <taxon>Vitis</taxon>
    </lineage>
</organism>
<evidence type="ECO:0000256" key="2">
    <source>
        <dbReference type="RuleBase" id="RU361260"/>
    </source>
</evidence>
<dbReference type="Proteomes" id="UP000288805">
    <property type="component" value="Unassembled WGS sequence"/>
</dbReference>
<dbReference type="Gene3D" id="1.20.58.2220">
    <property type="entry name" value="Formin, FH2 domain"/>
    <property type="match status" value="1"/>
</dbReference>
<dbReference type="SMART" id="SM00498">
    <property type="entry name" value="FH2"/>
    <property type="match status" value="1"/>
</dbReference>
<evidence type="ECO:0000256" key="3">
    <source>
        <dbReference type="SAM" id="MobiDB-lite"/>
    </source>
</evidence>
<comment type="similarity">
    <text evidence="1">Belongs to the formin-like family. Class-I subfamily.</text>
</comment>
<dbReference type="InterPro" id="IPR027643">
    <property type="entry name" value="Formin-like_plant"/>
</dbReference>